<reference evidence="9 10" key="1">
    <citation type="journal article" date="2016" name="Nat. Commun.">
        <title>Thousands of microbial genomes shed light on interconnected biogeochemical processes in an aquifer system.</title>
        <authorList>
            <person name="Anantharaman K."/>
            <person name="Brown C.T."/>
            <person name="Hug L.A."/>
            <person name="Sharon I."/>
            <person name="Castelle C.J."/>
            <person name="Probst A.J."/>
            <person name="Thomas B.C."/>
            <person name="Singh A."/>
            <person name="Wilkins M.J."/>
            <person name="Karaoz U."/>
            <person name="Brodie E.L."/>
            <person name="Williams K.H."/>
            <person name="Hubbard S.S."/>
            <person name="Banfield J.F."/>
        </authorList>
    </citation>
    <scope>NUCLEOTIDE SEQUENCE [LARGE SCALE GENOMIC DNA]</scope>
</reference>
<gene>
    <name evidence="5" type="primary">xseA</name>
    <name evidence="9" type="ORF">A3D53_00090</name>
</gene>
<dbReference type="PANTHER" id="PTHR30008">
    <property type="entry name" value="EXODEOXYRIBONUCLEASE 7 LARGE SUBUNIT"/>
    <property type="match status" value="1"/>
</dbReference>
<dbReference type="InterPro" id="IPR025824">
    <property type="entry name" value="OB-fold_nuc-bd_dom"/>
</dbReference>
<comment type="similarity">
    <text evidence="5 6">Belongs to the XseA family.</text>
</comment>
<comment type="subunit">
    <text evidence="5">Heterooligomer composed of large and small subunits.</text>
</comment>
<comment type="caution">
    <text evidence="9">The sequence shown here is derived from an EMBL/GenBank/DDBJ whole genome shotgun (WGS) entry which is preliminary data.</text>
</comment>
<dbReference type="CDD" id="cd04489">
    <property type="entry name" value="ExoVII_LU_OBF"/>
    <property type="match status" value="1"/>
</dbReference>
<comment type="subcellular location">
    <subcellularLocation>
        <location evidence="5 6">Cytoplasm</location>
    </subcellularLocation>
</comment>
<dbReference type="Pfam" id="PF13742">
    <property type="entry name" value="tRNA_anti_2"/>
    <property type="match status" value="1"/>
</dbReference>
<dbReference type="EMBL" id="MFQA01000028">
    <property type="protein sequence ID" value="OGH68831.1"/>
    <property type="molecule type" value="Genomic_DNA"/>
</dbReference>
<feature type="domain" description="OB-fold nucleic acid binding" evidence="8">
    <location>
        <begin position="5"/>
        <end position="92"/>
    </location>
</feature>
<proteinExistence type="inferred from homology"/>
<keyword evidence="2 5" id="KW-0540">Nuclease</keyword>
<evidence type="ECO:0000256" key="3">
    <source>
        <dbReference type="ARBA" id="ARBA00022801"/>
    </source>
</evidence>
<evidence type="ECO:0000313" key="10">
    <source>
        <dbReference type="Proteomes" id="UP000176413"/>
    </source>
</evidence>
<comment type="function">
    <text evidence="5">Bidirectionally degrades single-stranded DNA into large acid-insoluble oligonucleotides, which are then degraded further into small acid-soluble oligonucleotides.</text>
</comment>
<protein>
    <recommendedName>
        <fullName evidence="5">Exodeoxyribonuclease 7 large subunit</fullName>
        <ecNumber evidence="5">3.1.11.6</ecNumber>
    </recommendedName>
    <alternativeName>
        <fullName evidence="5">Exodeoxyribonuclease VII large subunit</fullName>
        <shortName evidence="5">Exonuclease VII large subunit</shortName>
    </alternativeName>
</protein>
<feature type="domain" description="Exonuclease VII large subunit C-terminal" evidence="7">
    <location>
        <begin position="115"/>
        <end position="320"/>
    </location>
</feature>
<evidence type="ECO:0000256" key="1">
    <source>
        <dbReference type="ARBA" id="ARBA00022490"/>
    </source>
</evidence>
<organism evidence="9 10">
    <name type="scientific">Candidatus Magasanikbacteria bacterium RIFCSPHIGHO2_02_FULL_45_10</name>
    <dbReference type="NCBI Taxonomy" id="1798679"/>
    <lineage>
        <taxon>Bacteria</taxon>
        <taxon>Candidatus Magasanikiibacteriota</taxon>
    </lineage>
</organism>
<sequence>MLPVFSVSQFMAEVNGIIAGRFIVEGEISQYKVNQGKWVFFDLKDETSCLGCFAVLFKLKAPLEDGMKVRVTGIPKIYEKNSRLSFTVESVELIGDGSLKRAYELLKNKLAVEGLFDTGRKRAIPRLPNRIGVIASGESAAWGDFKRIITNRWGGVEVYLRHVSVQGASAVADIIQAFREFNDQAAFFDVLVLIRGGGSLEDLAAFNSEDVARAVYGSKIPVVCGVGHERDESLADFVADVRASTPSNAAELVVPDKKDFINEMSFELEQMARLLAHGVIVRKQNVGTLFYRMQSRLEAPLVRARHTFTSLVECRLRLERQVGRYREFVQAAERLFKNVDPRQVLKRGYSLTRTSRGSIVRSSDELDRGEKIMVELGRGVITGEVIDKA</sequence>
<evidence type="ECO:0000259" key="7">
    <source>
        <dbReference type="Pfam" id="PF02601"/>
    </source>
</evidence>
<evidence type="ECO:0000256" key="4">
    <source>
        <dbReference type="ARBA" id="ARBA00022839"/>
    </source>
</evidence>
<accession>A0A1F6MB20</accession>
<dbReference type="HAMAP" id="MF_00378">
    <property type="entry name" value="Exonuc_7_L"/>
    <property type="match status" value="1"/>
</dbReference>
<dbReference type="Proteomes" id="UP000176413">
    <property type="component" value="Unassembled WGS sequence"/>
</dbReference>
<dbReference type="GO" id="GO:0006308">
    <property type="term" value="P:DNA catabolic process"/>
    <property type="evidence" value="ECO:0007669"/>
    <property type="project" value="UniProtKB-UniRule"/>
</dbReference>
<evidence type="ECO:0000256" key="2">
    <source>
        <dbReference type="ARBA" id="ARBA00022722"/>
    </source>
</evidence>
<dbReference type="GO" id="GO:0009318">
    <property type="term" value="C:exodeoxyribonuclease VII complex"/>
    <property type="evidence" value="ECO:0007669"/>
    <property type="project" value="UniProtKB-UniRule"/>
</dbReference>
<keyword evidence="4 5" id="KW-0269">Exonuclease</keyword>
<dbReference type="InterPro" id="IPR003753">
    <property type="entry name" value="Exonuc_VII_L"/>
</dbReference>
<evidence type="ECO:0000256" key="5">
    <source>
        <dbReference type="HAMAP-Rule" id="MF_00378"/>
    </source>
</evidence>
<dbReference type="GO" id="GO:0003676">
    <property type="term" value="F:nucleic acid binding"/>
    <property type="evidence" value="ECO:0007669"/>
    <property type="project" value="InterPro"/>
</dbReference>
<dbReference type="PANTHER" id="PTHR30008:SF0">
    <property type="entry name" value="EXODEOXYRIBONUCLEASE 7 LARGE SUBUNIT"/>
    <property type="match status" value="1"/>
</dbReference>
<keyword evidence="1 5" id="KW-0963">Cytoplasm</keyword>
<evidence type="ECO:0000259" key="8">
    <source>
        <dbReference type="Pfam" id="PF13742"/>
    </source>
</evidence>
<evidence type="ECO:0000313" key="9">
    <source>
        <dbReference type="EMBL" id="OGH68831.1"/>
    </source>
</evidence>
<evidence type="ECO:0000256" key="6">
    <source>
        <dbReference type="RuleBase" id="RU004355"/>
    </source>
</evidence>
<name>A0A1F6MB20_9BACT</name>
<dbReference type="AlphaFoldDB" id="A0A1F6MB20"/>
<dbReference type="GO" id="GO:0008855">
    <property type="term" value="F:exodeoxyribonuclease VII activity"/>
    <property type="evidence" value="ECO:0007669"/>
    <property type="project" value="UniProtKB-UniRule"/>
</dbReference>
<dbReference type="InterPro" id="IPR020579">
    <property type="entry name" value="Exonuc_VII_lsu_C"/>
</dbReference>
<comment type="catalytic activity">
    <reaction evidence="5 6">
        <text>Exonucleolytic cleavage in either 5'- to 3'- or 3'- to 5'-direction to yield nucleoside 5'-phosphates.</text>
        <dbReference type="EC" id="3.1.11.6"/>
    </reaction>
</comment>
<keyword evidence="3 5" id="KW-0378">Hydrolase</keyword>
<dbReference type="NCBIfam" id="TIGR00237">
    <property type="entry name" value="xseA"/>
    <property type="match status" value="1"/>
</dbReference>
<dbReference type="EC" id="3.1.11.6" evidence="5"/>
<dbReference type="GO" id="GO:0005737">
    <property type="term" value="C:cytoplasm"/>
    <property type="evidence" value="ECO:0007669"/>
    <property type="project" value="UniProtKB-SubCell"/>
</dbReference>
<dbReference type="Pfam" id="PF02601">
    <property type="entry name" value="Exonuc_VII_L"/>
    <property type="match status" value="1"/>
</dbReference>